<evidence type="ECO:0000313" key="2">
    <source>
        <dbReference type="Proteomes" id="UP000019156"/>
    </source>
</evidence>
<organism evidence="1 2">
    <name type="scientific">Citrobacter phage CR44b</name>
    <dbReference type="NCBI Taxonomy" id="1455075"/>
    <lineage>
        <taxon>Viruses</taxon>
        <taxon>Duplodnaviria</taxon>
        <taxon>Heunggongvirae</taxon>
        <taxon>Uroviricota</taxon>
        <taxon>Caudoviricetes</taxon>
        <taxon>Autographivirales</taxon>
        <taxon>Autotranscriptaviridae</taxon>
        <taxon>Studiervirinae</taxon>
        <taxon>Kayfunavirus</taxon>
        <taxon>Kayfunavirus CR44b</taxon>
    </lineage>
</organism>
<reference evidence="1 2" key="1">
    <citation type="journal article" date="2014" name="Genome Announc.">
        <title>Complete Genome Sequences of Two Citrobacter rodentium Bacteriophages, CR8 and CR44b.</title>
        <authorList>
            <person name="Toribio A.L."/>
            <person name="Pickard D."/>
            <person name="Cerdeno-Tarraga A.M."/>
            <person name="Petty N.K."/>
            <person name="Thomson N."/>
            <person name="Salmond G."/>
            <person name="Dougan G."/>
        </authorList>
    </citation>
    <scope>NUCLEOTIDE SEQUENCE [LARGE SCALE GENOMIC DNA]</scope>
</reference>
<protein>
    <submittedName>
        <fullName evidence="1">Conserved hypothetical phage protein</fullName>
    </submittedName>
</protein>
<dbReference type="GeneID" id="18500422"/>
<accession>W6PP07</accession>
<dbReference type="KEGG" id="vg:18500422"/>
<dbReference type="EMBL" id="HG818823">
    <property type="protein sequence ID" value="CDM21559.1"/>
    <property type="molecule type" value="Genomic_DNA"/>
</dbReference>
<dbReference type="Proteomes" id="UP000019156">
    <property type="component" value="Segment"/>
</dbReference>
<name>W6PP07_9CAUD</name>
<dbReference type="RefSeq" id="YP_009007166.1">
    <property type="nucleotide sequence ID" value="NC_023576.1"/>
</dbReference>
<gene>
    <name evidence="1" type="primary">6.51</name>
</gene>
<keyword evidence="2" id="KW-1185">Reference proteome</keyword>
<evidence type="ECO:0000313" key="1">
    <source>
        <dbReference type="EMBL" id="CDM21559.1"/>
    </source>
</evidence>
<sequence length="65" mass="6944">MMSRTSPSLPSSSCTYCSTQATLRRWELSVSSSSKATAMRSLPGSSRVSSIVLTLSTLRLLCVVS</sequence>
<proteinExistence type="predicted"/>